<name>A0ACB0YQE3_MELEN</name>
<comment type="caution">
    <text evidence="1">The sequence shown here is derived from an EMBL/GenBank/DDBJ whole genome shotgun (WGS) entry which is preliminary data.</text>
</comment>
<organism evidence="1 2">
    <name type="scientific">Meloidogyne enterolobii</name>
    <name type="common">Root-knot nematode worm</name>
    <name type="synonym">Meloidogyne mayaguensis</name>
    <dbReference type="NCBI Taxonomy" id="390850"/>
    <lineage>
        <taxon>Eukaryota</taxon>
        <taxon>Metazoa</taxon>
        <taxon>Ecdysozoa</taxon>
        <taxon>Nematoda</taxon>
        <taxon>Chromadorea</taxon>
        <taxon>Rhabditida</taxon>
        <taxon>Tylenchina</taxon>
        <taxon>Tylenchomorpha</taxon>
        <taxon>Tylenchoidea</taxon>
        <taxon>Meloidogynidae</taxon>
        <taxon>Meloidogyninae</taxon>
        <taxon>Meloidogyne</taxon>
    </lineage>
</organism>
<dbReference type="Proteomes" id="UP001497535">
    <property type="component" value="Unassembled WGS sequence"/>
</dbReference>
<protein>
    <submittedName>
        <fullName evidence="1">Uncharacterized protein</fullName>
    </submittedName>
</protein>
<reference evidence="1" key="1">
    <citation type="submission" date="2023-11" db="EMBL/GenBank/DDBJ databases">
        <authorList>
            <person name="Poullet M."/>
        </authorList>
    </citation>
    <scope>NUCLEOTIDE SEQUENCE</scope>
    <source>
        <strain evidence="1">E1834</strain>
    </source>
</reference>
<accession>A0ACB0YQE3</accession>
<evidence type="ECO:0000313" key="2">
    <source>
        <dbReference type="Proteomes" id="UP001497535"/>
    </source>
</evidence>
<dbReference type="EMBL" id="CAVMJV010000016">
    <property type="protein sequence ID" value="CAK5057586.1"/>
    <property type="molecule type" value="Genomic_DNA"/>
</dbReference>
<sequence length="58" mass="6719">MPYDIPLRFFLTFAFHFLKSVSTHPGYTNDQINISLVGTICSFVFVSYKNLILDYPLL</sequence>
<proteinExistence type="predicted"/>
<keyword evidence="2" id="KW-1185">Reference proteome</keyword>
<gene>
    <name evidence="1" type="ORF">MENTE1834_LOCUS15240</name>
</gene>
<evidence type="ECO:0000313" key="1">
    <source>
        <dbReference type="EMBL" id="CAK5057586.1"/>
    </source>
</evidence>